<keyword evidence="4" id="KW-1185">Reference proteome</keyword>
<organism evidence="3 4">
    <name type="scientific">Pichia inconspicua</name>
    <dbReference type="NCBI Taxonomy" id="52247"/>
    <lineage>
        <taxon>Eukaryota</taxon>
        <taxon>Fungi</taxon>
        <taxon>Dikarya</taxon>
        <taxon>Ascomycota</taxon>
        <taxon>Saccharomycotina</taxon>
        <taxon>Pichiomycetes</taxon>
        <taxon>Pichiales</taxon>
        <taxon>Pichiaceae</taxon>
        <taxon>Pichia</taxon>
    </lineage>
</organism>
<evidence type="ECO:0000256" key="1">
    <source>
        <dbReference type="SAM" id="Coils"/>
    </source>
</evidence>
<accession>A0A4T0X3S6</accession>
<feature type="coiled-coil region" evidence="1">
    <location>
        <begin position="240"/>
        <end position="361"/>
    </location>
</feature>
<gene>
    <name evidence="3" type="ORF">CANINC_001556</name>
</gene>
<dbReference type="AlphaFoldDB" id="A0A4T0X3S6"/>
<reference evidence="3 4" key="1">
    <citation type="journal article" date="2019" name="Front. Genet.">
        <title>Whole-Genome Sequencing of the Opportunistic Yeast Pathogen Candida inconspicua Uncovers Its Hybrid Origin.</title>
        <authorList>
            <person name="Mixao V."/>
            <person name="Hansen A.P."/>
            <person name="Saus E."/>
            <person name="Boekhout T."/>
            <person name="Lass-Florl C."/>
            <person name="Gabaldon T."/>
        </authorList>
    </citation>
    <scope>NUCLEOTIDE SEQUENCE [LARGE SCALE GENOMIC DNA]</scope>
    <source>
        <strain evidence="3 4">CBS 180</strain>
    </source>
</reference>
<evidence type="ECO:0000313" key="3">
    <source>
        <dbReference type="EMBL" id="TID29863.1"/>
    </source>
</evidence>
<dbReference type="EMBL" id="SELW01000224">
    <property type="protein sequence ID" value="TID29863.1"/>
    <property type="molecule type" value="Genomic_DNA"/>
</dbReference>
<sequence length="408" mass="47439">MAYKFSSLVLDNDLTVDIIKINTQNRDQQILRINNIDDIHELVELSNELRERWTVFQMNVTSSNQVNTLTVVNIVDDENMECAATLLEELQFMNTPLGDIVNIEKEHTSVIIEVGEDKNEIHKSIQLVIKLLELKEDAPSLQRKTFNVEDQMFKLKYDSALEKIVELEAKIEMLQISDHSKSIIDLKAENFELKHQMNLLRDILQNDNVFEDSEMNEINKSLNQKVENVDSDARIYKKLLVNKTDKLLQLEYEIEVLNKKNLNLKQQNSSESIKKANNNQLNPNETDKTLLLAMTETIKNQQIHLRKELERSEAELKKKEKLLEETNGNLIQRNEIVIREQNEVEKKLENMENRFKNIAAIADNSFRQNLAHTSSSNLQTPISFNSDNEDTEPEGRRRGLNLNIIKPY</sequence>
<dbReference type="Proteomes" id="UP000307173">
    <property type="component" value="Unassembled WGS sequence"/>
</dbReference>
<feature type="compositionally biased region" description="Polar residues" evidence="2">
    <location>
        <begin position="372"/>
        <end position="386"/>
    </location>
</feature>
<feature type="region of interest" description="Disordered" evidence="2">
    <location>
        <begin position="372"/>
        <end position="402"/>
    </location>
</feature>
<keyword evidence="1" id="KW-0175">Coiled coil</keyword>
<evidence type="ECO:0000313" key="4">
    <source>
        <dbReference type="Proteomes" id="UP000307173"/>
    </source>
</evidence>
<proteinExistence type="predicted"/>
<comment type="caution">
    <text evidence="3">The sequence shown here is derived from an EMBL/GenBank/DDBJ whole genome shotgun (WGS) entry which is preliminary data.</text>
</comment>
<evidence type="ECO:0000256" key="2">
    <source>
        <dbReference type="SAM" id="MobiDB-lite"/>
    </source>
</evidence>
<name>A0A4T0X3S6_9ASCO</name>
<protein>
    <submittedName>
        <fullName evidence="3">Uncharacterized protein</fullName>
    </submittedName>
</protein>